<evidence type="ECO:0000256" key="2">
    <source>
        <dbReference type="ARBA" id="ARBA00023002"/>
    </source>
</evidence>
<proteinExistence type="inferred from homology"/>
<dbReference type="Gene3D" id="3.40.50.720">
    <property type="entry name" value="NAD(P)-binding Rossmann-like Domain"/>
    <property type="match status" value="1"/>
</dbReference>
<dbReference type="PRINTS" id="PR00081">
    <property type="entry name" value="GDHRDH"/>
</dbReference>
<dbReference type="SUPFAM" id="SSF51735">
    <property type="entry name" value="NAD(P)-binding Rossmann-fold domains"/>
    <property type="match status" value="1"/>
</dbReference>
<dbReference type="AlphaFoldDB" id="A0A109MRW3"/>
<dbReference type="FunFam" id="3.40.50.720:FF:000173">
    <property type="entry name" value="3-oxoacyl-[acyl-carrier protein] reductase"/>
    <property type="match status" value="1"/>
</dbReference>
<dbReference type="InterPro" id="IPR002347">
    <property type="entry name" value="SDR_fam"/>
</dbReference>
<dbReference type="Proteomes" id="UP000064189">
    <property type="component" value="Unassembled WGS sequence"/>
</dbReference>
<dbReference type="RefSeq" id="WP_061144676.1">
    <property type="nucleotide sequence ID" value="NZ_LNNH01000059.1"/>
</dbReference>
<protein>
    <submittedName>
        <fullName evidence="3">3-ketoacyl-ACP reductase</fullName>
        <ecNumber evidence="3">1.1.1.100</ecNumber>
    </submittedName>
</protein>
<comment type="caution">
    <text evidence="3">The sequence shown here is derived from an EMBL/GenBank/DDBJ whole genome shotgun (WGS) entry which is preliminary data.</text>
</comment>
<dbReference type="NCBIfam" id="NF047420">
    <property type="entry name" value="EF_P_mod_YmfI"/>
    <property type="match status" value="1"/>
</dbReference>
<comment type="similarity">
    <text evidence="1">Belongs to the short-chain dehydrogenases/reductases (SDR) family.</text>
</comment>
<dbReference type="PANTHER" id="PTHR42879">
    <property type="entry name" value="3-OXOACYL-(ACYL-CARRIER-PROTEIN) REDUCTASE"/>
    <property type="match status" value="1"/>
</dbReference>
<dbReference type="EC" id="1.1.1.100" evidence="3"/>
<dbReference type="InterPro" id="IPR050259">
    <property type="entry name" value="SDR"/>
</dbReference>
<name>A0A109MRW3_9BACI</name>
<reference evidence="3 4" key="1">
    <citation type="submission" date="2015-11" db="EMBL/GenBank/DDBJ databases">
        <title>Genome Sequence of Bacillus simplex strain VanAntwerpen2.</title>
        <authorList>
            <person name="Couger M.B."/>
        </authorList>
    </citation>
    <scope>NUCLEOTIDE SEQUENCE [LARGE SCALE GENOMIC DNA]</scope>
    <source>
        <strain evidence="3 4">VanAntwerpen02</strain>
    </source>
</reference>
<evidence type="ECO:0000256" key="1">
    <source>
        <dbReference type="ARBA" id="ARBA00006484"/>
    </source>
</evidence>
<gene>
    <name evidence="3" type="primary">fabG</name>
    <name evidence="3" type="ORF">AS888_11255</name>
</gene>
<dbReference type="InterPro" id="IPR036291">
    <property type="entry name" value="NAD(P)-bd_dom_sf"/>
</dbReference>
<dbReference type="CDD" id="cd05233">
    <property type="entry name" value="SDR_c"/>
    <property type="match status" value="1"/>
</dbReference>
<accession>A0A109MRW3</accession>
<dbReference type="EMBL" id="LNNH01000059">
    <property type="protein sequence ID" value="KWW10981.1"/>
    <property type="molecule type" value="Genomic_DNA"/>
</dbReference>
<dbReference type="GO" id="GO:0004316">
    <property type="term" value="F:3-oxoacyl-[acyl-carrier-protein] reductase (NADPH) activity"/>
    <property type="evidence" value="ECO:0007669"/>
    <property type="project" value="UniProtKB-EC"/>
</dbReference>
<evidence type="ECO:0000313" key="3">
    <source>
        <dbReference type="EMBL" id="KWW10981.1"/>
    </source>
</evidence>
<dbReference type="Pfam" id="PF13561">
    <property type="entry name" value="adh_short_C2"/>
    <property type="match status" value="1"/>
</dbReference>
<sequence length="241" mass="26172">MGKRFALITGASGGIGREIAIKLAEENYSLYLHYNSNEEAIMELIEELKPHQVELIPIQADLSKPDGYKVLAENIFALHAIVLNSGNSYYGLISDMDDKVVSEMVQLHVTSPFQLTKELLPKLMYQDRAAIVAVTSIWGQTGASCEVLYSMVKGGQNAFIKALSKEVSLNGIRVNAIAPGAISTSMLESFSADDLEIIKGDIPMGRMGSAKEVAEAVFYLLSDKASYITGQILGVNGGWYT</sequence>
<dbReference type="PANTHER" id="PTHR42879:SF2">
    <property type="entry name" value="3-OXOACYL-[ACYL-CARRIER-PROTEIN] REDUCTASE FABG"/>
    <property type="match status" value="1"/>
</dbReference>
<keyword evidence="2 3" id="KW-0560">Oxidoreductase</keyword>
<evidence type="ECO:0000313" key="4">
    <source>
        <dbReference type="Proteomes" id="UP000064189"/>
    </source>
</evidence>
<organism evidence="3 4">
    <name type="scientific">Peribacillus simplex</name>
    <dbReference type="NCBI Taxonomy" id="1478"/>
    <lineage>
        <taxon>Bacteria</taxon>
        <taxon>Bacillati</taxon>
        <taxon>Bacillota</taxon>
        <taxon>Bacilli</taxon>
        <taxon>Bacillales</taxon>
        <taxon>Bacillaceae</taxon>
        <taxon>Peribacillus</taxon>
    </lineage>
</organism>
<keyword evidence="4" id="KW-1185">Reference proteome</keyword>